<feature type="transmembrane region" description="Helical" evidence="1">
    <location>
        <begin position="278"/>
        <end position="300"/>
    </location>
</feature>
<sequence>MQHLEALTREAAALGEGALTLAGTLTADESEVARTLQICNACRYCEGFCAVFPAMTRRLEFGKADLHYLSNLCHNCGACFHACQYAPPHEFAVNIPQAMAKVRVQTYGDYAFPAALGGLYRRAGLTTALALAVGLALFLLMVLGMRGTLLHEPLAGNFYAIFPHNLLAAMFGVVFGFAVLALGIGVTRFWRQVSPGERPDDARGAAIGGAAHDALRLKYLDGGHGQGCNNDDDAFTLARRKFHHFTFYGFMLCFAATAVATLYHYLLDLHAPYPFFSLPVLLGTAGGIGLLIGPAGLLWLNMRRDPRTMDLEQRPMDRGFIALLLLTSASGLALLAFRDTSAMAALLAIHLGIVMALFLTLPYGKFAHGIFRSAALLKWNIEKRRPSDLALGSD</sequence>
<dbReference type="SUPFAM" id="SSF103501">
    <property type="entry name" value="Respiratory nitrate reductase 1 gamma chain"/>
    <property type="match status" value="1"/>
</dbReference>
<dbReference type="EMBL" id="CAJZAG010000004">
    <property type="protein sequence ID" value="CAG9171631.1"/>
    <property type="molecule type" value="Genomic_DNA"/>
</dbReference>
<organism evidence="2 3">
    <name type="scientific">Cupriavidus pampae</name>
    <dbReference type="NCBI Taxonomy" id="659251"/>
    <lineage>
        <taxon>Bacteria</taxon>
        <taxon>Pseudomonadati</taxon>
        <taxon>Pseudomonadota</taxon>
        <taxon>Betaproteobacteria</taxon>
        <taxon>Burkholderiales</taxon>
        <taxon>Burkholderiaceae</taxon>
        <taxon>Cupriavidus</taxon>
    </lineage>
</organism>
<keyword evidence="1" id="KW-0472">Membrane</keyword>
<protein>
    <recommendedName>
        <fullName evidence="4">Tricarballylate utilization 4Fe-4S protein TcuB</fullName>
    </recommendedName>
</protein>
<keyword evidence="1" id="KW-1133">Transmembrane helix</keyword>
<dbReference type="RefSeq" id="WP_223988383.1">
    <property type="nucleotide sequence ID" value="NZ_CAJZAG010000004.1"/>
</dbReference>
<comment type="caution">
    <text evidence="2">The sequence shown here is derived from an EMBL/GenBank/DDBJ whole genome shotgun (WGS) entry which is preliminary data.</text>
</comment>
<evidence type="ECO:0000313" key="2">
    <source>
        <dbReference type="EMBL" id="CAG9171631.1"/>
    </source>
</evidence>
<dbReference type="NCBIfam" id="TIGR02484">
    <property type="entry name" value="CitB"/>
    <property type="match status" value="1"/>
</dbReference>
<feature type="transmembrane region" description="Helical" evidence="1">
    <location>
        <begin position="125"/>
        <end position="146"/>
    </location>
</feature>
<accession>A0ABM8WVT9</accession>
<evidence type="ECO:0000256" key="1">
    <source>
        <dbReference type="SAM" id="Phobius"/>
    </source>
</evidence>
<feature type="transmembrane region" description="Helical" evidence="1">
    <location>
        <begin position="320"/>
        <end position="337"/>
    </location>
</feature>
<dbReference type="Proteomes" id="UP000706525">
    <property type="component" value="Unassembled WGS sequence"/>
</dbReference>
<dbReference type="InterPro" id="IPR012830">
    <property type="entry name" value="Citrate_utilization_prot_B"/>
</dbReference>
<dbReference type="SUPFAM" id="SSF54862">
    <property type="entry name" value="4Fe-4S ferredoxins"/>
    <property type="match status" value="1"/>
</dbReference>
<dbReference type="NCBIfam" id="NF011607">
    <property type="entry name" value="PRK15033.1"/>
    <property type="match status" value="1"/>
</dbReference>
<evidence type="ECO:0000313" key="3">
    <source>
        <dbReference type="Proteomes" id="UP000706525"/>
    </source>
</evidence>
<feature type="transmembrane region" description="Helical" evidence="1">
    <location>
        <begin position="166"/>
        <end position="190"/>
    </location>
</feature>
<gene>
    <name evidence="2" type="ORF">LMG32289_02442</name>
</gene>
<keyword evidence="3" id="KW-1185">Reference proteome</keyword>
<name>A0ABM8WVT9_9BURK</name>
<feature type="transmembrane region" description="Helical" evidence="1">
    <location>
        <begin position="245"/>
        <end position="266"/>
    </location>
</feature>
<evidence type="ECO:0008006" key="4">
    <source>
        <dbReference type="Google" id="ProtNLM"/>
    </source>
</evidence>
<proteinExistence type="predicted"/>
<reference evidence="2 3" key="1">
    <citation type="submission" date="2021-08" db="EMBL/GenBank/DDBJ databases">
        <authorList>
            <person name="Peeters C."/>
        </authorList>
    </citation>
    <scope>NUCLEOTIDE SEQUENCE [LARGE SCALE GENOMIC DNA]</scope>
    <source>
        <strain evidence="2 3">LMG 32289</strain>
    </source>
</reference>
<keyword evidence="1" id="KW-0812">Transmembrane</keyword>
<feature type="transmembrane region" description="Helical" evidence="1">
    <location>
        <begin position="343"/>
        <end position="363"/>
    </location>
</feature>
<dbReference type="InterPro" id="IPR036197">
    <property type="entry name" value="NarG-like_sf"/>
</dbReference>